<proteinExistence type="predicted"/>
<dbReference type="HOGENOM" id="CLU_3157089_0_0_5"/>
<dbReference type="AlphaFoldDB" id="K0Q6Q0"/>
<feature type="domain" description="DUF6429" evidence="1">
    <location>
        <begin position="1"/>
        <end position="36"/>
    </location>
</feature>
<gene>
    <name evidence="2" type="ORF">BN77_p220012</name>
</gene>
<comment type="caution">
    <text evidence="2">The sequence shown here is derived from an EMBL/GenBank/DDBJ whole genome shotgun (WGS) entry which is preliminary data.</text>
</comment>
<keyword evidence="3" id="KW-1185">Reference proteome</keyword>
<evidence type="ECO:0000313" key="2">
    <source>
        <dbReference type="EMBL" id="CCM80244.1"/>
    </source>
</evidence>
<sequence length="48" mass="5338">MHQKGLIGDPVNKSKSLVLTHEGLHRSEELFQKLFTPGIAVALILFHS</sequence>
<dbReference type="Pfam" id="PF20008">
    <property type="entry name" value="DUF6429"/>
    <property type="match status" value="1"/>
</dbReference>
<evidence type="ECO:0000259" key="1">
    <source>
        <dbReference type="Pfam" id="PF20008"/>
    </source>
</evidence>
<protein>
    <recommendedName>
        <fullName evidence="1">DUF6429 domain-containing protein</fullName>
    </recommendedName>
</protein>
<dbReference type="InterPro" id="IPR045489">
    <property type="entry name" value="DUF6429"/>
</dbReference>
<accession>K0Q6Q0</accession>
<name>K0Q6Q0_9HYPH</name>
<reference evidence="2 3" key="1">
    <citation type="journal article" date="2013" name="Genome Announc.">
        <title>Draft Genome Sequence of Rhizobium mesoamericanum STM3625, a Nitrogen-Fixing Symbiont of Mimosa pudica Isolated in French Guiana (South America).</title>
        <authorList>
            <person name="Moulin L."/>
            <person name="Mornico D."/>
            <person name="Melkonian R."/>
            <person name="Klonowska A."/>
        </authorList>
    </citation>
    <scope>NUCLEOTIDE SEQUENCE [LARGE SCALE GENOMIC DNA]</scope>
    <source>
        <strain evidence="2 3">STM3625</strain>
    </source>
</reference>
<dbReference type="Proteomes" id="UP000009319">
    <property type="component" value="Unassembled WGS sequence"/>
</dbReference>
<evidence type="ECO:0000313" key="3">
    <source>
        <dbReference type="Proteomes" id="UP000009319"/>
    </source>
</evidence>
<organism evidence="2 3">
    <name type="scientific">Rhizobium mesoamericanum STM3625</name>
    <dbReference type="NCBI Taxonomy" id="1211777"/>
    <lineage>
        <taxon>Bacteria</taxon>
        <taxon>Pseudomonadati</taxon>
        <taxon>Pseudomonadota</taxon>
        <taxon>Alphaproteobacteria</taxon>
        <taxon>Hyphomicrobiales</taxon>
        <taxon>Rhizobiaceae</taxon>
        <taxon>Rhizobium/Agrobacterium group</taxon>
        <taxon>Rhizobium</taxon>
    </lineage>
</organism>
<dbReference type="EMBL" id="CANI01000083">
    <property type="protein sequence ID" value="CCM80244.1"/>
    <property type="molecule type" value="Genomic_DNA"/>
</dbReference>